<proteinExistence type="predicted"/>
<dbReference type="SUPFAM" id="SSF52317">
    <property type="entry name" value="Class I glutamine amidotransferase-like"/>
    <property type="match status" value="2"/>
</dbReference>
<dbReference type="PANTHER" id="PTHR43130:SF3">
    <property type="entry name" value="HTH-TYPE TRANSCRIPTIONAL REGULATOR RV1931C"/>
    <property type="match status" value="1"/>
</dbReference>
<keyword evidence="1" id="KW-0812">Transmembrane</keyword>
<dbReference type="InterPro" id="IPR052158">
    <property type="entry name" value="INH-QAR"/>
</dbReference>
<dbReference type="EMBL" id="JAGGKT010000022">
    <property type="protein sequence ID" value="MBP1934509.1"/>
    <property type="molecule type" value="Genomic_DNA"/>
</dbReference>
<reference evidence="3 4" key="1">
    <citation type="submission" date="2021-03" db="EMBL/GenBank/DDBJ databases">
        <title>Genomic Encyclopedia of Type Strains, Phase IV (KMG-IV): sequencing the most valuable type-strain genomes for metagenomic binning, comparative biology and taxonomic classification.</title>
        <authorList>
            <person name="Goeker M."/>
        </authorList>
    </citation>
    <scope>NUCLEOTIDE SEQUENCE [LARGE SCALE GENOMIC DNA]</scope>
    <source>
        <strain evidence="3 4">DSM 24738</strain>
    </source>
</reference>
<dbReference type="InterPro" id="IPR029062">
    <property type="entry name" value="Class_I_gatase-like"/>
</dbReference>
<evidence type="ECO:0000313" key="4">
    <source>
        <dbReference type="Proteomes" id="UP001519343"/>
    </source>
</evidence>
<feature type="transmembrane region" description="Helical" evidence="1">
    <location>
        <begin position="420"/>
        <end position="440"/>
    </location>
</feature>
<dbReference type="PANTHER" id="PTHR43130">
    <property type="entry name" value="ARAC-FAMILY TRANSCRIPTIONAL REGULATOR"/>
    <property type="match status" value="1"/>
</dbReference>
<dbReference type="Pfam" id="PF01965">
    <property type="entry name" value="DJ-1_PfpI"/>
    <property type="match status" value="1"/>
</dbReference>
<feature type="domain" description="DJ-1/PfpI" evidence="2">
    <location>
        <begin position="61"/>
        <end position="226"/>
    </location>
</feature>
<evidence type="ECO:0000256" key="1">
    <source>
        <dbReference type="SAM" id="Phobius"/>
    </source>
</evidence>
<keyword evidence="1" id="KW-0472">Membrane</keyword>
<dbReference type="Proteomes" id="UP001519343">
    <property type="component" value="Unassembled WGS sequence"/>
</dbReference>
<dbReference type="Gene3D" id="3.40.50.880">
    <property type="match status" value="2"/>
</dbReference>
<dbReference type="InterPro" id="IPR002818">
    <property type="entry name" value="DJ-1/PfpI"/>
</dbReference>
<sequence>MKKLVLRFVVYVLSFVVIVGGIGAFGMIRSQGDFYGAFRTEPIPAFPAVEKPLHDLKKPTVAVLLGNETTEGSDFAIPYELFSRTGEFNVYAVASDNQVRTLTGGLEVVPHYSFAEMDQLLGKSPDIIVIPFLTMKDQEKFQPVKDWMKKHAETNILTICGGSGNLATTGLLNGKAVATHWQNRIFGVVEKEYPETKWVWDQRYTQSGNIVSSAGVSSGIDAVLYVISQRLGEPVATKIAAEMKYPSYHYVKNPEMDPFAVNLWTYTLNNAFYWNKKKAGVLLYNGIEELALTSVFDIYSDTGTTKALSIASSEQPIVTKHGLTLIPRVAIEETPKLDKLIVPGREAKTLAAADLKLWNEKGNAKEIRFVHSDAPDRFLFEAAIEDLAKQEDLLIAEHAVRRLEFRADEMMQLEGKPFSIVTYSHILFTVLLALFVGFCLDRRFIMKKAIFKGYKQAS</sequence>
<keyword evidence="1" id="KW-1133">Transmembrane helix</keyword>
<name>A0ABS4GW57_9BACL</name>
<keyword evidence="3" id="KW-0645">Protease</keyword>
<organism evidence="3 4">
    <name type="scientific">Ammoniphilus resinae</name>
    <dbReference type="NCBI Taxonomy" id="861532"/>
    <lineage>
        <taxon>Bacteria</taxon>
        <taxon>Bacillati</taxon>
        <taxon>Bacillota</taxon>
        <taxon>Bacilli</taxon>
        <taxon>Bacillales</taxon>
        <taxon>Paenibacillaceae</taxon>
        <taxon>Aneurinibacillus group</taxon>
        <taxon>Ammoniphilus</taxon>
    </lineage>
</organism>
<dbReference type="GO" id="GO:0008233">
    <property type="term" value="F:peptidase activity"/>
    <property type="evidence" value="ECO:0007669"/>
    <property type="project" value="UniProtKB-KW"/>
</dbReference>
<protein>
    <submittedName>
        <fullName evidence="3">Intracellular protease/amidase</fullName>
    </submittedName>
</protein>
<keyword evidence="3" id="KW-0378">Hydrolase</keyword>
<evidence type="ECO:0000259" key="2">
    <source>
        <dbReference type="Pfam" id="PF01965"/>
    </source>
</evidence>
<feature type="transmembrane region" description="Helical" evidence="1">
    <location>
        <begin position="9"/>
        <end position="28"/>
    </location>
</feature>
<evidence type="ECO:0000313" key="3">
    <source>
        <dbReference type="EMBL" id="MBP1934509.1"/>
    </source>
</evidence>
<accession>A0ABS4GW57</accession>
<gene>
    <name evidence="3" type="ORF">J2Z37_004529</name>
</gene>
<dbReference type="RefSeq" id="WP_209812496.1">
    <property type="nucleotide sequence ID" value="NZ_JAGGKT010000022.1"/>
</dbReference>
<comment type="caution">
    <text evidence="3">The sequence shown here is derived from an EMBL/GenBank/DDBJ whole genome shotgun (WGS) entry which is preliminary data.</text>
</comment>
<dbReference type="GO" id="GO:0006508">
    <property type="term" value="P:proteolysis"/>
    <property type="evidence" value="ECO:0007669"/>
    <property type="project" value="UniProtKB-KW"/>
</dbReference>
<keyword evidence="4" id="KW-1185">Reference proteome</keyword>